<organism evidence="1 2">
    <name type="scientific">Pseudooceanicola spongiae</name>
    <dbReference type="NCBI Taxonomy" id="2613965"/>
    <lineage>
        <taxon>Bacteria</taxon>
        <taxon>Pseudomonadati</taxon>
        <taxon>Pseudomonadota</taxon>
        <taxon>Alphaproteobacteria</taxon>
        <taxon>Rhodobacterales</taxon>
        <taxon>Paracoccaceae</taxon>
        <taxon>Pseudooceanicola</taxon>
    </lineage>
</organism>
<dbReference type="RefSeq" id="WP_193082347.1">
    <property type="nucleotide sequence ID" value="NZ_CP045201.1"/>
</dbReference>
<reference evidence="1 2" key="1">
    <citation type="submission" date="2019-10" db="EMBL/GenBank/DDBJ databases">
        <title>Pseudopuniceibacterium sp. HQ09 islated from Antarctica.</title>
        <authorList>
            <person name="Liao L."/>
            <person name="Su S."/>
            <person name="Chen B."/>
            <person name="Yu Y."/>
        </authorList>
    </citation>
    <scope>NUCLEOTIDE SEQUENCE [LARGE SCALE GENOMIC DNA]</scope>
    <source>
        <strain evidence="1 2">HQ09</strain>
    </source>
</reference>
<name>A0A7L9WJ92_9RHOB</name>
<keyword evidence="2" id="KW-1185">Reference proteome</keyword>
<evidence type="ECO:0000313" key="2">
    <source>
        <dbReference type="Proteomes" id="UP000594118"/>
    </source>
</evidence>
<gene>
    <name evidence="1" type="ORF">F3W81_03845</name>
</gene>
<dbReference type="AlphaFoldDB" id="A0A7L9WJ92"/>
<proteinExistence type="predicted"/>
<sequence length="397" mass="44997">MSSETYSPPDIFDPPEENSLYPELFRLHREIHEFSQNLDDFPRLLEIQRRLITAISEAERKIRGAKKASSDPRGWQYVRYNFLCLGDCLAFLYMDRFALKQTFFDVDTVNPKQSGGFITDKAGHANEVSLLEDAISHNVPAVLCDITNVLRYGDICLLGDSDPVPIEIKSSKTKDRRGKRQNSKLKTLYSFLASDRSDDFRGLPGTTFRTEFSVAPKSYSNQLQVAIVRANLNGSSSFEVDGCLKVVVIMEDPDYEALFGGFDSPRVLVNSVNQIKTNKLWGCYYPYPLTLSEPSHYEGFVRGEIHIFTLLDVEAFEEKLALEEGTSLSVDLDENDIQCQIHFSNLFADEQEAYFIIGEHMMCRMWTDFLCPSWIVQSSISSVVSNVEAIREAADSS</sequence>
<dbReference type="EMBL" id="CP045201">
    <property type="protein sequence ID" value="QOL80032.1"/>
    <property type="molecule type" value="Genomic_DNA"/>
</dbReference>
<protein>
    <submittedName>
        <fullName evidence="1">Uncharacterized protein</fullName>
    </submittedName>
</protein>
<evidence type="ECO:0000313" key="1">
    <source>
        <dbReference type="EMBL" id="QOL80032.1"/>
    </source>
</evidence>
<accession>A0A7L9WJ92</accession>
<dbReference type="KEGG" id="pshq:F3W81_03845"/>
<dbReference type="Proteomes" id="UP000594118">
    <property type="component" value="Chromosome"/>
</dbReference>